<organism evidence="1 2">
    <name type="scientific">Glycomyces harbinensis</name>
    <dbReference type="NCBI Taxonomy" id="58114"/>
    <lineage>
        <taxon>Bacteria</taxon>
        <taxon>Bacillati</taxon>
        <taxon>Actinomycetota</taxon>
        <taxon>Actinomycetes</taxon>
        <taxon>Glycomycetales</taxon>
        <taxon>Glycomycetaceae</taxon>
        <taxon>Glycomyces</taxon>
    </lineage>
</organism>
<dbReference type="Proteomes" id="UP000198949">
    <property type="component" value="Unassembled WGS sequence"/>
</dbReference>
<dbReference type="STRING" id="58114.SAMN05216270_101629"/>
<evidence type="ECO:0000313" key="2">
    <source>
        <dbReference type="Proteomes" id="UP000198949"/>
    </source>
</evidence>
<name>A0A1G6RRQ8_9ACTN</name>
<proteinExistence type="predicted"/>
<protein>
    <submittedName>
        <fullName evidence="1">Uncharacterized protein</fullName>
    </submittedName>
</protein>
<dbReference type="SUPFAM" id="SSF52540">
    <property type="entry name" value="P-loop containing nucleoside triphosphate hydrolases"/>
    <property type="match status" value="1"/>
</dbReference>
<sequence>MNDECEVLLIGGRSGVGKSTVSWEVSSRLRDLGVAHSFLEGDFLDQVHPAPEDDPARTRITARNLAAVWGNYRELGQTRLVYCNTVAVLEPDMITKAMGGTVTPVGVLLTAGDAAAEERLRTREVGSYLEPHLERSAGQARYLDAHAPDWVHRVATDGRTVAETAEAVIALTGWTAR</sequence>
<evidence type="ECO:0000313" key="1">
    <source>
        <dbReference type="EMBL" id="SDD07309.1"/>
    </source>
</evidence>
<keyword evidence="2" id="KW-1185">Reference proteome</keyword>
<dbReference type="RefSeq" id="WP_091028145.1">
    <property type="nucleotide sequence ID" value="NZ_FNAD01000001.1"/>
</dbReference>
<gene>
    <name evidence="1" type="ORF">SAMN05216270_101629</name>
</gene>
<accession>A0A1G6RRQ8</accession>
<dbReference type="Gene3D" id="3.40.50.300">
    <property type="entry name" value="P-loop containing nucleotide triphosphate hydrolases"/>
    <property type="match status" value="1"/>
</dbReference>
<dbReference type="AlphaFoldDB" id="A0A1G6RRQ8"/>
<reference evidence="2" key="1">
    <citation type="submission" date="2016-10" db="EMBL/GenBank/DDBJ databases">
        <authorList>
            <person name="Varghese N."/>
            <person name="Submissions S."/>
        </authorList>
    </citation>
    <scope>NUCLEOTIDE SEQUENCE [LARGE SCALE GENOMIC DNA]</scope>
    <source>
        <strain evidence="2">CGMCC 4.3516</strain>
    </source>
</reference>
<dbReference type="OrthoDB" id="7889077at2"/>
<dbReference type="InterPro" id="IPR027417">
    <property type="entry name" value="P-loop_NTPase"/>
</dbReference>
<dbReference type="EMBL" id="FNAD01000001">
    <property type="protein sequence ID" value="SDD07309.1"/>
    <property type="molecule type" value="Genomic_DNA"/>
</dbReference>